<keyword evidence="4" id="KW-1185">Reference proteome</keyword>
<dbReference type="AlphaFoldDB" id="A0A9Q0LB88"/>
<dbReference type="InterPro" id="IPR035992">
    <property type="entry name" value="Ricin_B-like_lectins"/>
</dbReference>
<proteinExistence type="predicted"/>
<protein>
    <recommendedName>
        <fullName evidence="2">Ricin B lectin domain-containing protein</fullName>
    </recommendedName>
</protein>
<dbReference type="EMBL" id="JAPDFW010000107">
    <property type="protein sequence ID" value="KAJ5069199.1"/>
    <property type="molecule type" value="Genomic_DNA"/>
</dbReference>
<dbReference type="Pfam" id="PF14200">
    <property type="entry name" value="RicinB_lectin_2"/>
    <property type="match status" value="2"/>
</dbReference>
<comment type="caution">
    <text evidence="3">The sequence shown here is derived from an EMBL/GenBank/DDBJ whole genome shotgun (WGS) entry which is preliminary data.</text>
</comment>
<evidence type="ECO:0000256" key="1">
    <source>
        <dbReference type="SAM" id="Coils"/>
    </source>
</evidence>
<keyword evidence="1" id="KW-0175">Coiled coil</keyword>
<feature type="coiled-coil region" evidence="1">
    <location>
        <begin position="118"/>
        <end position="145"/>
    </location>
</feature>
<feature type="domain" description="Ricin B lectin" evidence="2">
    <location>
        <begin position="156"/>
        <end position="295"/>
    </location>
</feature>
<reference evidence="3" key="1">
    <citation type="submission" date="2022-10" db="EMBL/GenBank/DDBJ databases">
        <title>Novel sulphate-reducing endosymbionts in the free-living metamonad Anaeramoeba.</title>
        <authorList>
            <person name="Jerlstrom-Hultqvist J."/>
            <person name="Cepicka I."/>
            <person name="Gallot-Lavallee L."/>
            <person name="Salas-Leiva D."/>
            <person name="Curtis B.A."/>
            <person name="Zahonova K."/>
            <person name="Pipaliya S."/>
            <person name="Dacks J."/>
            <person name="Roger A.J."/>
        </authorList>
    </citation>
    <scope>NUCLEOTIDE SEQUENCE</scope>
    <source>
        <strain evidence="3">BMAN</strain>
    </source>
</reference>
<name>A0A9Q0LB88_ANAIG</name>
<evidence type="ECO:0000313" key="4">
    <source>
        <dbReference type="Proteomes" id="UP001149090"/>
    </source>
</evidence>
<dbReference type="Gene3D" id="2.80.10.50">
    <property type="match status" value="3"/>
</dbReference>
<evidence type="ECO:0000259" key="2">
    <source>
        <dbReference type="SMART" id="SM00458"/>
    </source>
</evidence>
<evidence type="ECO:0000313" key="3">
    <source>
        <dbReference type="EMBL" id="KAJ5069199.1"/>
    </source>
</evidence>
<feature type="domain" description="Ricin B lectin" evidence="2">
    <location>
        <begin position="4"/>
        <end position="121"/>
    </location>
</feature>
<accession>A0A9Q0LB88</accession>
<dbReference type="PROSITE" id="PS50231">
    <property type="entry name" value="RICIN_B_LECTIN"/>
    <property type="match status" value="1"/>
</dbReference>
<sequence>MFVDSLYQIINKASFKSLQFESLDSEEIKLSTTNKSNSQFWKFVQVNQYFRIESISTNKCLSITKSKRVIYEEIKDSEHQLWKIEKKKGSYFKISSFLTNFVLASVPLEINWEKKPKLSVELRENKEFEEKVKKDEKEEQEKKEILWNLFPRKIAFHYIINMNSGKCLEIVDPNNPKSTICQSSPLGKSSQKWALLTAEDGLSFAIINKSNDLCLSTENEVSQDGEKIILSNFEGKKNQMWVFKNENPNDFYIVSKSDGKCIHVQAGGLEENEPINIYTIYKGGIIGENQLWSFVKI</sequence>
<dbReference type="Proteomes" id="UP001149090">
    <property type="component" value="Unassembled WGS sequence"/>
</dbReference>
<organism evidence="3 4">
    <name type="scientific">Anaeramoeba ignava</name>
    <name type="common">Anaerobic marine amoeba</name>
    <dbReference type="NCBI Taxonomy" id="1746090"/>
    <lineage>
        <taxon>Eukaryota</taxon>
        <taxon>Metamonada</taxon>
        <taxon>Anaeramoebidae</taxon>
        <taxon>Anaeramoeba</taxon>
    </lineage>
</organism>
<dbReference type="InterPro" id="IPR000772">
    <property type="entry name" value="Ricin_B_lectin"/>
</dbReference>
<gene>
    <name evidence="3" type="ORF">M0811_11817</name>
</gene>
<dbReference type="CDD" id="cd00161">
    <property type="entry name" value="beta-trefoil_Ricin-like"/>
    <property type="match status" value="2"/>
</dbReference>
<dbReference type="SMART" id="SM00458">
    <property type="entry name" value="RICIN"/>
    <property type="match status" value="2"/>
</dbReference>
<dbReference type="SUPFAM" id="SSF50370">
    <property type="entry name" value="Ricin B-like lectins"/>
    <property type="match status" value="2"/>
</dbReference>